<keyword evidence="5 11" id="KW-0812">Transmembrane</keyword>
<evidence type="ECO:0000256" key="6">
    <source>
        <dbReference type="ARBA" id="ARBA00022723"/>
    </source>
</evidence>
<dbReference type="PANTHER" id="PTHR15422">
    <property type="entry name" value="OS05G0565100 PROTEIN"/>
    <property type="match status" value="1"/>
</dbReference>
<name>A0A812HYJ6_9DINO</name>
<keyword evidence="6" id="KW-0479">Metal-binding</keyword>
<evidence type="ECO:0000259" key="12">
    <source>
        <dbReference type="Pfam" id="PF03188"/>
    </source>
</evidence>
<keyword evidence="8 11" id="KW-1133">Transmembrane helix</keyword>
<feature type="transmembrane region" description="Helical" evidence="11">
    <location>
        <begin position="190"/>
        <end position="210"/>
    </location>
</feature>
<dbReference type="OrthoDB" id="417164at2759"/>
<keyword evidence="14" id="KW-1185">Reference proteome</keyword>
<keyword evidence="7" id="KW-0249">Electron transport</keyword>
<keyword evidence="4" id="KW-0349">Heme</keyword>
<sequence length="404" mass="45146">MLGEVVNVAGGLVLTAFYYNFTAFEVYIMSLFWAGIISIPLYQVKISIIDVTFSLMLRETYRVTRVMETNPPQDSTPVLVSKLPRLHWLHVDEPESRSFQKAMPLMPRSRSRLQGTARQQQELRAFLAEACVTLLRLMSSVSFIRIHPPKQSGQELMSSSALRRDIEEKGKEPVSSERVLKNRLRSRMKLVNGLFFLAALLVPLAVIWGLLGDHPGGGLKLSAAFAWHPILMSIAFPCLMVLGRWAYVTDLIEEKGLRRTLHGSIMALAALVALGGYAAMFKAHWPIKQYFGYNFTTHEWTVPARVIHDLIGYSILALVLFQATIGMAKIVKLQNKIKSFTFHGTLGKVIMILSAVNILVACVFWKWTAGYKILVAVLAVAATALGVLTPSAPKHDEHVRDTMI</sequence>
<evidence type="ECO:0000256" key="3">
    <source>
        <dbReference type="ARBA" id="ARBA00022448"/>
    </source>
</evidence>
<evidence type="ECO:0000256" key="11">
    <source>
        <dbReference type="SAM" id="Phobius"/>
    </source>
</evidence>
<reference evidence="13" key="1">
    <citation type="submission" date="2021-02" db="EMBL/GenBank/DDBJ databases">
        <authorList>
            <person name="Dougan E. K."/>
            <person name="Rhodes N."/>
            <person name="Thang M."/>
            <person name="Chan C."/>
        </authorList>
    </citation>
    <scope>NUCLEOTIDE SEQUENCE</scope>
</reference>
<keyword evidence="10 11" id="KW-0472">Membrane</keyword>
<feature type="transmembrane region" description="Helical" evidence="11">
    <location>
        <begin position="230"/>
        <end position="248"/>
    </location>
</feature>
<dbReference type="AlphaFoldDB" id="A0A812HYJ6"/>
<protein>
    <recommendedName>
        <fullName evidence="12">Cytochrome b561 domain-containing protein</fullName>
    </recommendedName>
</protein>
<keyword evidence="9" id="KW-0408">Iron</keyword>
<proteinExistence type="predicted"/>
<feature type="transmembrane region" description="Helical" evidence="11">
    <location>
        <begin position="373"/>
        <end position="393"/>
    </location>
</feature>
<evidence type="ECO:0000256" key="8">
    <source>
        <dbReference type="ARBA" id="ARBA00022989"/>
    </source>
</evidence>
<dbReference type="Pfam" id="PF03188">
    <property type="entry name" value="Cytochrom_B561"/>
    <property type="match status" value="1"/>
</dbReference>
<feature type="transmembrane region" description="Helical" evidence="11">
    <location>
        <begin position="349"/>
        <end position="367"/>
    </location>
</feature>
<keyword evidence="3" id="KW-0813">Transport</keyword>
<comment type="caution">
    <text evidence="13">The sequence shown here is derived from an EMBL/GenBank/DDBJ whole genome shotgun (WGS) entry which is preliminary data.</text>
</comment>
<evidence type="ECO:0000256" key="10">
    <source>
        <dbReference type="ARBA" id="ARBA00023136"/>
    </source>
</evidence>
<feature type="transmembrane region" description="Helical" evidence="11">
    <location>
        <begin position="310"/>
        <end position="328"/>
    </location>
</feature>
<organism evidence="13 14">
    <name type="scientific">Symbiodinium natans</name>
    <dbReference type="NCBI Taxonomy" id="878477"/>
    <lineage>
        <taxon>Eukaryota</taxon>
        <taxon>Sar</taxon>
        <taxon>Alveolata</taxon>
        <taxon>Dinophyceae</taxon>
        <taxon>Suessiales</taxon>
        <taxon>Symbiodiniaceae</taxon>
        <taxon>Symbiodinium</taxon>
    </lineage>
</organism>
<dbReference type="EMBL" id="CAJNDS010000117">
    <property type="protein sequence ID" value="CAE6964394.1"/>
    <property type="molecule type" value="Genomic_DNA"/>
</dbReference>
<gene>
    <name evidence="13" type="ORF">SNAT2548_LOCUS2107</name>
</gene>
<accession>A0A812HYJ6</accession>
<comment type="subcellular location">
    <subcellularLocation>
        <location evidence="2">Membrane</location>
        <topology evidence="2">Multi-pass membrane protein</topology>
    </subcellularLocation>
</comment>
<evidence type="ECO:0000256" key="4">
    <source>
        <dbReference type="ARBA" id="ARBA00022617"/>
    </source>
</evidence>
<evidence type="ECO:0000256" key="7">
    <source>
        <dbReference type="ARBA" id="ARBA00022982"/>
    </source>
</evidence>
<dbReference type="Gene3D" id="1.20.120.1770">
    <property type="match status" value="1"/>
</dbReference>
<evidence type="ECO:0000256" key="9">
    <source>
        <dbReference type="ARBA" id="ARBA00023004"/>
    </source>
</evidence>
<comment type="cofactor">
    <cofactor evidence="1">
        <name>heme b</name>
        <dbReference type="ChEBI" id="CHEBI:60344"/>
    </cofactor>
</comment>
<evidence type="ECO:0000313" key="13">
    <source>
        <dbReference type="EMBL" id="CAE6964394.1"/>
    </source>
</evidence>
<feature type="domain" description="Cytochrome b561" evidence="12">
    <location>
        <begin position="227"/>
        <end position="361"/>
    </location>
</feature>
<feature type="transmembrane region" description="Helical" evidence="11">
    <location>
        <begin position="260"/>
        <end position="280"/>
    </location>
</feature>
<evidence type="ECO:0000313" key="14">
    <source>
        <dbReference type="Proteomes" id="UP000604046"/>
    </source>
</evidence>
<feature type="transmembrane region" description="Helical" evidence="11">
    <location>
        <begin position="17"/>
        <end position="42"/>
    </location>
</feature>
<evidence type="ECO:0000256" key="2">
    <source>
        <dbReference type="ARBA" id="ARBA00004141"/>
    </source>
</evidence>
<dbReference type="InterPro" id="IPR006593">
    <property type="entry name" value="Cyt_b561/ferric_Rdtase_TM"/>
</dbReference>
<dbReference type="GO" id="GO:0046872">
    <property type="term" value="F:metal ion binding"/>
    <property type="evidence" value="ECO:0007669"/>
    <property type="project" value="UniProtKB-KW"/>
</dbReference>
<evidence type="ECO:0000256" key="1">
    <source>
        <dbReference type="ARBA" id="ARBA00001970"/>
    </source>
</evidence>
<dbReference type="GO" id="GO:0140575">
    <property type="term" value="F:transmembrane monodehydroascorbate reductase activity"/>
    <property type="evidence" value="ECO:0007669"/>
    <property type="project" value="InterPro"/>
</dbReference>
<dbReference type="PANTHER" id="PTHR15422:SF45">
    <property type="entry name" value="CYTOCHROME B561 DOMAIN-CONTAINING PROTEIN"/>
    <property type="match status" value="1"/>
</dbReference>
<evidence type="ECO:0000256" key="5">
    <source>
        <dbReference type="ARBA" id="ARBA00022692"/>
    </source>
</evidence>
<dbReference type="GO" id="GO:0016020">
    <property type="term" value="C:membrane"/>
    <property type="evidence" value="ECO:0007669"/>
    <property type="project" value="UniProtKB-SubCell"/>
</dbReference>
<dbReference type="Proteomes" id="UP000604046">
    <property type="component" value="Unassembled WGS sequence"/>
</dbReference>
<dbReference type="InterPro" id="IPR045150">
    <property type="entry name" value="CYB561D1/2"/>
</dbReference>